<keyword evidence="1" id="KW-1133">Transmembrane helix</keyword>
<evidence type="ECO:0000256" key="1">
    <source>
        <dbReference type="SAM" id="Phobius"/>
    </source>
</evidence>
<keyword evidence="3" id="KW-1185">Reference proteome</keyword>
<sequence>MTRETHQTMLDPQRDIATDYALIATGVVAALIALAFLILV</sequence>
<name>A0ABY8J6S3_9BRAD</name>
<proteinExistence type="predicted"/>
<keyword evidence="1" id="KW-0472">Membrane</keyword>
<evidence type="ECO:0000313" key="3">
    <source>
        <dbReference type="Proteomes" id="UP001221546"/>
    </source>
</evidence>
<dbReference type="Proteomes" id="UP001221546">
    <property type="component" value="Chromosome"/>
</dbReference>
<protein>
    <recommendedName>
        <fullName evidence="4">Group 1 outer membrane protein</fullName>
    </recommendedName>
</protein>
<reference evidence="2 3" key="1">
    <citation type="submission" date="2023-04" db="EMBL/GenBank/DDBJ databases">
        <title>Australian commercial rhizobial inoculants.</title>
        <authorList>
            <person name="Kohlmeier M.G."/>
            <person name="O'Hara G.W."/>
            <person name="Colombi E."/>
            <person name="Ramsay J.P."/>
            <person name="Terpolilli J."/>
        </authorList>
    </citation>
    <scope>NUCLEOTIDE SEQUENCE [LARGE SCALE GENOMIC DNA]</scope>
    <source>
        <strain evidence="2 3">CB627</strain>
    </source>
</reference>
<dbReference type="RefSeq" id="WP_256520498.1">
    <property type="nucleotide sequence ID" value="NZ_CP121646.1"/>
</dbReference>
<keyword evidence="1" id="KW-0812">Transmembrane</keyword>
<evidence type="ECO:0000313" key="2">
    <source>
        <dbReference type="EMBL" id="WFU60818.1"/>
    </source>
</evidence>
<accession>A0ABY8J6S3</accession>
<feature type="transmembrane region" description="Helical" evidence="1">
    <location>
        <begin position="20"/>
        <end position="39"/>
    </location>
</feature>
<gene>
    <name evidence="2" type="ORF">QA636_25090</name>
</gene>
<evidence type="ECO:0008006" key="4">
    <source>
        <dbReference type="Google" id="ProtNLM"/>
    </source>
</evidence>
<organism evidence="2 3">
    <name type="scientific">Bradyrhizobium brasilense</name>
    <dbReference type="NCBI Taxonomy" id="1419277"/>
    <lineage>
        <taxon>Bacteria</taxon>
        <taxon>Pseudomonadati</taxon>
        <taxon>Pseudomonadota</taxon>
        <taxon>Alphaproteobacteria</taxon>
        <taxon>Hyphomicrobiales</taxon>
        <taxon>Nitrobacteraceae</taxon>
        <taxon>Bradyrhizobium</taxon>
    </lineage>
</organism>
<dbReference type="EMBL" id="CP121646">
    <property type="protein sequence ID" value="WFU60818.1"/>
    <property type="molecule type" value="Genomic_DNA"/>
</dbReference>